<sequence length="87" mass="9043">MTLSPEGVALGIFPFTSHCIFGAGTKAKVLVLVLLPAQGPNKERPGPQPCHGMPCAVATKAHAVLITLLIICHACQPINIGRCHGAH</sequence>
<evidence type="ECO:0000313" key="2">
    <source>
        <dbReference type="Proteomes" id="UP000219338"/>
    </source>
</evidence>
<evidence type="ECO:0000313" key="1">
    <source>
        <dbReference type="EMBL" id="SJL18517.1"/>
    </source>
</evidence>
<dbReference type="Proteomes" id="UP000219338">
    <property type="component" value="Unassembled WGS sequence"/>
</dbReference>
<proteinExistence type="predicted"/>
<name>A0A284SBY4_ARMOS</name>
<dbReference type="AlphaFoldDB" id="A0A284SBY4"/>
<accession>A0A284SBY4</accession>
<gene>
    <name evidence="1" type="ORF">ARMOST_22110</name>
</gene>
<protein>
    <submittedName>
        <fullName evidence="1">Uncharacterized protein</fullName>
    </submittedName>
</protein>
<organism evidence="1 2">
    <name type="scientific">Armillaria ostoyae</name>
    <name type="common">Armillaria root rot fungus</name>
    <dbReference type="NCBI Taxonomy" id="47428"/>
    <lineage>
        <taxon>Eukaryota</taxon>
        <taxon>Fungi</taxon>
        <taxon>Dikarya</taxon>
        <taxon>Basidiomycota</taxon>
        <taxon>Agaricomycotina</taxon>
        <taxon>Agaricomycetes</taxon>
        <taxon>Agaricomycetidae</taxon>
        <taxon>Agaricales</taxon>
        <taxon>Marasmiineae</taxon>
        <taxon>Physalacriaceae</taxon>
        <taxon>Armillaria</taxon>
    </lineage>
</organism>
<dbReference type="EMBL" id="FUEG01000061">
    <property type="protein sequence ID" value="SJL18517.1"/>
    <property type="molecule type" value="Genomic_DNA"/>
</dbReference>
<keyword evidence="2" id="KW-1185">Reference proteome</keyword>
<reference evidence="2" key="1">
    <citation type="journal article" date="2017" name="Nat. Ecol. Evol.">
        <title>Genome expansion and lineage-specific genetic innovations in the forest pathogenic fungi Armillaria.</title>
        <authorList>
            <person name="Sipos G."/>
            <person name="Prasanna A.N."/>
            <person name="Walter M.C."/>
            <person name="O'Connor E."/>
            <person name="Balint B."/>
            <person name="Krizsan K."/>
            <person name="Kiss B."/>
            <person name="Hess J."/>
            <person name="Varga T."/>
            <person name="Slot J."/>
            <person name="Riley R."/>
            <person name="Boka B."/>
            <person name="Rigling D."/>
            <person name="Barry K."/>
            <person name="Lee J."/>
            <person name="Mihaltcheva S."/>
            <person name="LaButti K."/>
            <person name="Lipzen A."/>
            <person name="Waldron R."/>
            <person name="Moloney N.M."/>
            <person name="Sperisen C."/>
            <person name="Kredics L."/>
            <person name="Vagvoelgyi C."/>
            <person name="Patrignani A."/>
            <person name="Fitzpatrick D."/>
            <person name="Nagy I."/>
            <person name="Doyle S."/>
            <person name="Anderson J.B."/>
            <person name="Grigoriev I.V."/>
            <person name="Gueldener U."/>
            <person name="Muensterkoetter M."/>
            <person name="Nagy L.G."/>
        </authorList>
    </citation>
    <scope>NUCLEOTIDE SEQUENCE [LARGE SCALE GENOMIC DNA]</scope>
    <source>
        <strain evidence="2">C18/9</strain>
    </source>
</reference>